<gene>
    <name evidence="4" type="ORF">HZF05_05180</name>
</gene>
<keyword evidence="4" id="KW-0378">Hydrolase</keyword>
<name>A0A838L2S0_9SPHN</name>
<dbReference type="Proteomes" id="UP000570166">
    <property type="component" value="Unassembled WGS sequence"/>
</dbReference>
<accession>A0A838L2S0</accession>
<evidence type="ECO:0000313" key="4">
    <source>
        <dbReference type="EMBL" id="MBA2933484.1"/>
    </source>
</evidence>
<dbReference type="InterPro" id="IPR036663">
    <property type="entry name" value="Fumarylacetoacetase_C_sf"/>
</dbReference>
<dbReference type="PANTHER" id="PTHR42796">
    <property type="entry name" value="FUMARYLACETOACETATE HYDROLASE DOMAIN-CONTAINING PROTEIN 2A-RELATED"/>
    <property type="match status" value="1"/>
</dbReference>
<dbReference type="PANTHER" id="PTHR42796:SF4">
    <property type="entry name" value="FUMARYLACETOACETATE HYDROLASE DOMAIN-CONTAINING PROTEIN 2A"/>
    <property type="match status" value="1"/>
</dbReference>
<dbReference type="Pfam" id="PF01557">
    <property type="entry name" value="FAA_hydrolase"/>
    <property type="match status" value="1"/>
</dbReference>
<dbReference type="InterPro" id="IPR011234">
    <property type="entry name" value="Fumarylacetoacetase-like_C"/>
</dbReference>
<reference evidence="4 5" key="1">
    <citation type="submission" date="2020-07" db="EMBL/GenBank/DDBJ databases">
        <authorList>
            <person name="Sun Q."/>
        </authorList>
    </citation>
    <scope>NUCLEOTIDE SEQUENCE [LARGE SCALE GENOMIC DNA]</scope>
    <source>
        <strain evidence="4 5">CGMCC 1.13654</strain>
    </source>
</reference>
<dbReference type="GO" id="GO:0046872">
    <property type="term" value="F:metal ion binding"/>
    <property type="evidence" value="ECO:0007669"/>
    <property type="project" value="UniProtKB-KW"/>
</dbReference>
<protein>
    <submittedName>
        <fullName evidence="4">Fumarylacetoacetate hydrolase family protein</fullName>
    </submittedName>
</protein>
<dbReference type="EMBL" id="JACEIB010000003">
    <property type="protein sequence ID" value="MBA2933484.1"/>
    <property type="molecule type" value="Genomic_DNA"/>
</dbReference>
<evidence type="ECO:0000259" key="3">
    <source>
        <dbReference type="Pfam" id="PF01557"/>
    </source>
</evidence>
<dbReference type="AlphaFoldDB" id="A0A838L2S0"/>
<evidence type="ECO:0000256" key="2">
    <source>
        <dbReference type="ARBA" id="ARBA00022723"/>
    </source>
</evidence>
<dbReference type="InterPro" id="IPR051121">
    <property type="entry name" value="FAH"/>
</dbReference>
<evidence type="ECO:0000313" key="5">
    <source>
        <dbReference type="Proteomes" id="UP000570166"/>
    </source>
</evidence>
<dbReference type="GO" id="GO:0044281">
    <property type="term" value="P:small molecule metabolic process"/>
    <property type="evidence" value="ECO:0007669"/>
    <property type="project" value="UniProtKB-ARBA"/>
</dbReference>
<feature type="domain" description="Fumarylacetoacetase-like C-terminal" evidence="3">
    <location>
        <begin position="74"/>
        <end position="278"/>
    </location>
</feature>
<keyword evidence="2" id="KW-0479">Metal-binding</keyword>
<dbReference type="SUPFAM" id="SSF56529">
    <property type="entry name" value="FAH"/>
    <property type="match status" value="1"/>
</dbReference>
<comment type="similarity">
    <text evidence="1">Belongs to the FAH family.</text>
</comment>
<sequence length="284" mass="30840">MRFASVRTAAGASWGVVANGAVHPIDAATAEAFPTLKHAIAAAALKAVHDRHESWDAIPVDEVEWAPLIPEPGKILCVGLNYEKHREETARPVVAHPTIFTRFADSQTGHRQPIVRPIVSEKLDYEGELALVIGKRGRAIAARDALDHIAGFSCYNDGSVRDWQHHTMQFTPGKNFPGTGAFGPWLVTPDEFGDIPSKRIRTRLNGEVMQDAHFSELIFGLDRLIEYVSAFTPLEPGDVIVTGTPGGVGAKRKPPVFMKPGDHVEVEIEGIGVLRNGIADELAP</sequence>
<dbReference type="Gene3D" id="3.90.850.10">
    <property type="entry name" value="Fumarylacetoacetase-like, C-terminal domain"/>
    <property type="match status" value="1"/>
</dbReference>
<dbReference type="FunFam" id="3.90.850.10:FF:000008">
    <property type="entry name" value="FAA hydrolase family protein"/>
    <property type="match status" value="1"/>
</dbReference>
<dbReference type="RefSeq" id="WP_160363312.1">
    <property type="nucleotide sequence ID" value="NZ_JACEIB010000003.1"/>
</dbReference>
<proteinExistence type="inferred from homology"/>
<keyword evidence="5" id="KW-1185">Reference proteome</keyword>
<dbReference type="GO" id="GO:0016787">
    <property type="term" value="F:hydrolase activity"/>
    <property type="evidence" value="ECO:0007669"/>
    <property type="project" value="UniProtKB-KW"/>
</dbReference>
<organism evidence="4 5">
    <name type="scientific">Sphingomonas chungangi</name>
    <dbReference type="NCBI Taxonomy" id="2683589"/>
    <lineage>
        <taxon>Bacteria</taxon>
        <taxon>Pseudomonadati</taxon>
        <taxon>Pseudomonadota</taxon>
        <taxon>Alphaproteobacteria</taxon>
        <taxon>Sphingomonadales</taxon>
        <taxon>Sphingomonadaceae</taxon>
        <taxon>Sphingomonas</taxon>
    </lineage>
</organism>
<comment type="caution">
    <text evidence="4">The sequence shown here is derived from an EMBL/GenBank/DDBJ whole genome shotgun (WGS) entry which is preliminary data.</text>
</comment>
<evidence type="ECO:0000256" key="1">
    <source>
        <dbReference type="ARBA" id="ARBA00010211"/>
    </source>
</evidence>